<dbReference type="InterPro" id="IPR003594">
    <property type="entry name" value="HATPase_dom"/>
</dbReference>
<dbReference type="PANTHER" id="PTHR35526:SF3">
    <property type="entry name" value="ANTI-SIGMA-F FACTOR RSBW"/>
    <property type="match status" value="1"/>
</dbReference>
<dbReference type="PANTHER" id="PTHR35526">
    <property type="entry name" value="ANTI-SIGMA-F FACTOR RSBW-RELATED"/>
    <property type="match status" value="1"/>
</dbReference>
<keyword evidence="3" id="KW-0418">Kinase</keyword>
<accession>A0A0M7B920</accession>
<dbReference type="CDD" id="cd16936">
    <property type="entry name" value="HATPase_RsbW-like"/>
    <property type="match status" value="1"/>
</dbReference>
<evidence type="ECO:0000256" key="1">
    <source>
        <dbReference type="ARBA" id="ARBA00022527"/>
    </source>
</evidence>
<dbReference type="Gene3D" id="3.30.565.10">
    <property type="entry name" value="Histidine kinase-like ATPase, C-terminal domain"/>
    <property type="match status" value="1"/>
</dbReference>
<gene>
    <name evidence="3" type="ORF">JSE7799_01017</name>
</gene>
<dbReference type="STRING" id="313367.JSE7799_01017"/>
<reference evidence="3 4" key="1">
    <citation type="submission" date="2015-09" db="EMBL/GenBank/DDBJ databases">
        <authorList>
            <person name="Jackson K.R."/>
            <person name="Lunt B.L."/>
            <person name="Fisher J.N.B."/>
            <person name="Gardner A.V."/>
            <person name="Bailey M.E."/>
            <person name="Deus L.M."/>
            <person name="Earl A.S."/>
            <person name="Gibby P.D."/>
            <person name="Hartmann K.A."/>
            <person name="Liu J.E."/>
            <person name="Manci A.M."/>
            <person name="Nielsen D.A."/>
            <person name="Solomon M.B."/>
            <person name="Breakwell D.P."/>
            <person name="Burnett S.H."/>
            <person name="Grose J.H."/>
        </authorList>
    </citation>
    <scope>NUCLEOTIDE SEQUENCE [LARGE SCALE GENOMIC DNA]</scope>
    <source>
        <strain evidence="3 4">CECT 7799</strain>
    </source>
</reference>
<dbReference type="InterPro" id="IPR036890">
    <property type="entry name" value="HATPase_C_sf"/>
</dbReference>
<keyword evidence="3" id="KW-0808">Transferase</keyword>
<evidence type="ECO:0000259" key="2">
    <source>
        <dbReference type="Pfam" id="PF13581"/>
    </source>
</evidence>
<name>A0A0M7B920_9RHOB</name>
<protein>
    <submittedName>
        <fullName evidence="3">Serine-protein kinase RsbW</fullName>
    </submittedName>
</protein>
<dbReference type="OrthoDB" id="9792240at2"/>
<evidence type="ECO:0000313" key="4">
    <source>
        <dbReference type="Proteomes" id="UP000049455"/>
    </source>
</evidence>
<dbReference type="RefSeq" id="WP_055662663.1">
    <property type="nucleotide sequence ID" value="NZ_CYPR01000055.1"/>
</dbReference>
<keyword evidence="4" id="KW-1185">Reference proteome</keyword>
<dbReference type="EMBL" id="CYPR01000055">
    <property type="protein sequence ID" value="CUH33856.1"/>
    <property type="molecule type" value="Genomic_DNA"/>
</dbReference>
<dbReference type="Proteomes" id="UP000049455">
    <property type="component" value="Unassembled WGS sequence"/>
</dbReference>
<keyword evidence="1" id="KW-0723">Serine/threonine-protein kinase</keyword>
<organism evidence="3 4">
    <name type="scientific">Jannaschia seosinensis</name>
    <dbReference type="NCBI Taxonomy" id="313367"/>
    <lineage>
        <taxon>Bacteria</taxon>
        <taxon>Pseudomonadati</taxon>
        <taxon>Pseudomonadota</taxon>
        <taxon>Alphaproteobacteria</taxon>
        <taxon>Rhodobacterales</taxon>
        <taxon>Roseobacteraceae</taxon>
        <taxon>Jannaschia</taxon>
    </lineage>
</organism>
<sequence>MTDVAILRGGHQIGDLFHRILPGTEADVRRTIDDLRAHTEWMDLAAGIVTNALIVLSEVLNNIVEHALANLPSALIQLDIFRIDTGLLIVTTDPGRPLPPTLLSSPKLPDTNGAVDDLPEGGFGWFMIHTLAGDMMYEREDGANRLSFSFAA</sequence>
<evidence type="ECO:0000313" key="3">
    <source>
        <dbReference type="EMBL" id="CUH33856.1"/>
    </source>
</evidence>
<dbReference type="InterPro" id="IPR050267">
    <property type="entry name" value="Anti-sigma-factor_SerPK"/>
</dbReference>
<dbReference type="Pfam" id="PF13581">
    <property type="entry name" value="HATPase_c_2"/>
    <property type="match status" value="1"/>
</dbReference>
<dbReference type="AlphaFoldDB" id="A0A0M7B920"/>
<dbReference type="SUPFAM" id="SSF55874">
    <property type="entry name" value="ATPase domain of HSP90 chaperone/DNA topoisomerase II/histidine kinase"/>
    <property type="match status" value="1"/>
</dbReference>
<dbReference type="GO" id="GO:0004674">
    <property type="term" value="F:protein serine/threonine kinase activity"/>
    <property type="evidence" value="ECO:0007669"/>
    <property type="project" value="UniProtKB-KW"/>
</dbReference>
<proteinExistence type="predicted"/>
<feature type="domain" description="Histidine kinase/HSP90-like ATPase" evidence="2">
    <location>
        <begin position="23"/>
        <end position="149"/>
    </location>
</feature>